<accession>A0A9P9Y1H5</accession>
<proteinExistence type="inferred from homology"/>
<evidence type="ECO:0000313" key="13">
    <source>
        <dbReference type="Proteomes" id="UP001055219"/>
    </source>
</evidence>
<dbReference type="RefSeq" id="XP_051362432.1">
    <property type="nucleotide sequence ID" value="XM_051506230.1"/>
</dbReference>
<name>A0A9P9Y1H5_9HYPO</name>
<dbReference type="GO" id="GO:0004623">
    <property type="term" value="F:phospholipase A2 activity"/>
    <property type="evidence" value="ECO:0007669"/>
    <property type="project" value="TreeGrafter"/>
</dbReference>
<organism evidence="12 13">
    <name type="scientific">Emericellopsis cladophorae</name>
    <dbReference type="NCBI Taxonomy" id="2686198"/>
    <lineage>
        <taxon>Eukaryota</taxon>
        <taxon>Fungi</taxon>
        <taxon>Dikarya</taxon>
        <taxon>Ascomycota</taxon>
        <taxon>Pezizomycotina</taxon>
        <taxon>Sordariomycetes</taxon>
        <taxon>Hypocreomycetidae</taxon>
        <taxon>Hypocreales</taxon>
        <taxon>Bionectriaceae</taxon>
        <taxon>Emericellopsis</taxon>
    </lineage>
</organism>
<comment type="caution">
    <text evidence="12">The sequence shown here is derived from an EMBL/GenBank/DDBJ whole genome shotgun (WGS) entry which is preliminary data.</text>
</comment>
<dbReference type="GO" id="GO:0004622">
    <property type="term" value="F:phosphatidylcholine lysophospholipase activity"/>
    <property type="evidence" value="ECO:0007669"/>
    <property type="project" value="UniProtKB-EC"/>
</dbReference>
<dbReference type="Gene3D" id="3.40.1090.10">
    <property type="entry name" value="Cytosolic phospholipase A2 catalytic domain"/>
    <property type="match status" value="1"/>
</dbReference>
<evidence type="ECO:0000256" key="10">
    <source>
        <dbReference type="RuleBase" id="RU362103"/>
    </source>
</evidence>
<keyword evidence="6 9" id="KW-0443">Lipid metabolism</keyword>
<comment type="similarity">
    <text evidence="1 10">Belongs to the lysophospholipase family.</text>
</comment>
<reference evidence="12" key="1">
    <citation type="journal article" date="2021" name="J Fungi (Basel)">
        <title>Genomic and Metabolomic Analyses of the Marine Fungus Emericellopsis cladophorae: Insights into Saltwater Adaptability Mechanisms and Its Biosynthetic Potential.</title>
        <authorList>
            <person name="Goncalves M.F.M."/>
            <person name="Hilario S."/>
            <person name="Van de Peer Y."/>
            <person name="Esteves A.C."/>
            <person name="Alves A."/>
        </authorList>
    </citation>
    <scope>NUCLEOTIDE SEQUENCE</scope>
    <source>
        <strain evidence="12">MUM 19.33</strain>
    </source>
</reference>
<dbReference type="GO" id="GO:0005829">
    <property type="term" value="C:cytosol"/>
    <property type="evidence" value="ECO:0007669"/>
    <property type="project" value="TreeGrafter"/>
</dbReference>
<dbReference type="EC" id="3.1.1.5" evidence="2 10"/>
<dbReference type="AlphaFoldDB" id="A0A9P9Y1H5"/>
<evidence type="ECO:0000259" key="11">
    <source>
        <dbReference type="PROSITE" id="PS51210"/>
    </source>
</evidence>
<evidence type="ECO:0000256" key="2">
    <source>
        <dbReference type="ARBA" id="ARBA00013274"/>
    </source>
</evidence>
<dbReference type="GO" id="GO:0005783">
    <property type="term" value="C:endoplasmic reticulum"/>
    <property type="evidence" value="ECO:0007669"/>
    <property type="project" value="TreeGrafter"/>
</dbReference>
<dbReference type="OrthoDB" id="4084751at2759"/>
<dbReference type="Proteomes" id="UP001055219">
    <property type="component" value="Unassembled WGS sequence"/>
</dbReference>
<evidence type="ECO:0000256" key="7">
    <source>
        <dbReference type="ARBA" id="ARBA00023180"/>
    </source>
</evidence>
<evidence type="ECO:0000256" key="6">
    <source>
        <dbReference type="ARBA" id="ARBA00023098"/>
    </source>
</evidence>
<dbReference type="Pfam" id="PF01735">
    <property type="entry name" value="PLA2_B"/>
    <property type="match status" value="1"/>
</dbReference>
<evidence type="ECO:0000256" key="4">
    <source>
        <dbReference type="ARBA" id="ARBA00022801"/>
    </source>
</evidence>
<dbReference type="GO" id="GO:0046475">
    <property type="term" value="P:glycerophospholipid catabolic process"/>
    <property type="evidence" value="ECO:0007669"/>
    <property type="project" value="TreeGrafter"/>
</dbReference>
<dbReference type="PROSITE" id="PS51210">
    <property type="entry name" value="PLA2C"/>
    <property type="match status" value="1"/>
</dbReference>
<dbReference type="InterPro" id="IPR002642">
    <property type="entry name" value="LysoPLipase_cat_dom"/>
</dbReference>
<dbReference type="GeneID" id="75831772"/>
<evidence type="ECO:0000256" key="1">
    <source>
        <dbReference type="ARBA" id="ARBA00008780"/>
    </source>
</evidence>
<keyword evidence="5 9" id="KW-0442">Lipid degradation</keyword>
<reference evidence="12" key="2">
    <citation type="submission" date="2022-07" db="EMBL/GenBank/DDBJ databases">
        <authorList>
            <person name="Goncalves M.F.M."/>
            <person name="Hilario S."/>
            <person name="Van De Peer Y."/>
            <person name="Esteves A.C."/>
            <person name="Alves A."/>
        </authorList>
    </citation>
    <scope>NUCLEOTIDE SEQUENCE</scope>
    <source>
        <strain evidence="12">MUM 19.33</strain>
    </source>
</reference>
<keyword evidence="7" id="KW-0325">Glycoprotein</keyword>
<dbReference type="EMBL" id="JAGIXG020000020">
    <property type="protein sequence ID" value="KAI6781576.1"/>
    <property type="molecule type" value="Genomic_DNA"/>
</dbReference>
<evidence type="ECO:0000256" key="3">
    <source>
        <dbReference type="ARBA" id="ARBA00022729"/>
    </source>
</evidence>
<comment type="catalytic activity">
    <reaction evidence="8 10">
        <text>a 1-acyl-sn-glycero-3-phosphocholine + H2O = sn-glycerol 3-phosphocholine + a fatty acid + H(+)</text>
        <dbReference type="Rhea" id="RHEA:15177"/>
        <dbReference type="ChEBI" id="CHEBI:15377"/>
        <dbReference type="ChEBI" id="CHEBI:15378"/>
        <dbReference type="ChEBI" id="CHEBI:16870"/>
        <dbReference type="ChEBI" id="CHEBI:28868"/>
        <dbReference type="ChEBI" id="CHEBI:58168"/>
        <dbReference type="EC" id="3.1.1.5"/>
    </reaction>
</comment>
<protein>
    <recommendedName>
        <fullName evidence="2 10">Lysophospholipase</fullName>
        <ecNumber evidence="2 10">3.1.1.5</ecNumber>
    </recommendedName>
</protein>
<gene>
    <name evidence="12" type="ORF">J7T54_005287</name>
</gene>
<dbReference type="PANTHER" id="PTHR10728:SF33">
    <property type="entry name" value="LYSOPHOSPHOLIPASE 1-RELATED"/>
    <property type="match status" value="1"/>
</dbReference>
<dbReference type="SMART" id="SM00022">
    <property type="entry name" value="PLAc"/>
    <property type="match status" value="1"/>
</dbReference>
<evidence type="ECO:0000313" key="12">
    <source>
        <dbReference type="EMBL" id="KAI6781576.1"/>
    </source>
</evidence>
<evidence type="ECO:0000256" key="9">
    <source>
        <dbReference type="PROSITE-ProRule" id="PRU00555"/>
    </source>
</evidence>
<keyword evidence="3" id="KW-0732">Signal</keyword>
<sequence>MRRFLEKSNITDFNVTSFFRQAGDNFTAIPNIGIAVSGGGYRALMNGAGFISAADSRDNENSSVGGLLQSTTYLAGLSGGGWLLGSIFANNFSTIHSLQQGRKGTGLWEFDRSIFRGPEKGGIGILNTVSYWKDMLEAVDSKADGWETSITDYWGRALSYQLIGTPDGGEAYTFSSIANTSNFENGSTPYPILIADGRRTGEIVAAPNATIYEFNPFELGSWDPTTYGFVPLEWLASNFTNGTISSRGDCVRGFDQLGFVMGTSSSLFNVALLANFRSAGNESFIASFVANAIEELLQNFNEQENDIANYEPNPFFEWNPTKNNSNADEDQLALVDGGEDGQNIPLHPLIQPVRAVDIIFAIDSSADTETNWPNGTSMRASYSRSMSDIGNNTLFPPVPSAETFINLGLNRRPTLFGCNATNFTLTNNQTVPPLIFYIPNAPYTTYSNVSTFDLVYSENERDAIILNGFNGANQGNGTIDAEWPTCVACAIMSRSWWKAGEDPPRDCSQCFDRYCWNGTTDDTPVSQYEPALIIKEDS</sequence>
<evidence type="ECO:0000256" key="5">
    <source>
        <dbReference type="ARBA" id="ARBA00022963"/>
    </source>
</evidence>
<feature type="domain" description="PLA2c" evidence="11">
    <location>
        <begin position="1"/>
        <end position="521"/>
    </location>
</feature>
<keyword evidence="13" id="KW-1185">Reference proteome</keyword>
<dbReference type="PANTHER" id="PTHR10728">
    <property type="entry name" value="CYTOSOLIC PHOSPHOLIPASE A2"/>
    <property type="match status" value="1"/>
</dbReference>
<dbReference type="InterPro" id="IPR016035">
    <property type="entry name" value="Acyl_Trfase/lysoPLipase"/>
</dbReference>
<keyword evidence="4 9" id="KW-0378">Hydrolase</keyword>
<dbReference type="FunFam" id="3.40.1090.10:FF:000010">
    <property type="entry name" value="Lysophospholipase"/>
    <property type="match status" value="1"/>
</dbReference>
<evidence type="ECO:0000256" key="8">
    <source>
        <dbReference type="ARBA" id="ARBA00049531"/>
    </source>
</evidence>
<dbReference type="SUPFAM" id="SSF52151">
    <property type="entry name" value="FabD/lysophospholipase-like"/>
    <property type="match status" value="1"/>
</dbReference>